<comment type="caution">
    <text evidence="1">The sequence shown here is derived from an EMBL/GenBank/DDBJ whole genome shotgun (WGS) entry which is preliminary data.</text>
</comment>
<evidence type="ECO:0000313" key="1">
    <source>
        <dbReference type="EMBL" id="CAK7934836.1"/>
    </source>
</evidence>
<protein>
    <submittedName>
        <fullName evidence="1">Uncharacterized protein</fullName>
    </submittedName>
</protein>
<reference evidence="1" key="1">
    <citation type="submission" date="2024-01" db="EMBL/GenBank/DDBJ databases">
        <authorList>
            <person name="Webb A."/>
        </authorList>
    </citation>
    <scope>NUCLEOTIDE SEQUENCE</scope>
    <source>
        <strain evidence="1">Pm1</strain>
    </source>
</reference>
<sequence>MSMRDYVQMAQHLTSCIITHPMDMYTQVNVFVDGTREGQTRLLLKRAEPATLEEAFAIALREYFSVTKACTKPSVVTAVKKAGPEPMEIDAIESLGDRRRATFYKGDVRIGRQMICFRFRKPGYRVAECRAPAFMSLHAMDTHHEGGAPLTRRKNGPQ</sequence>
<dbReference type="EMBL" id="CAKLBY020000217">
    <property type="protein sequence ID" value="CAK7934836.1"/>
    <property type="molecule type" value="Genomic_DNA"/>
</dbReference>
<gene>
    <name evidence="1" type="ORF">PM001_LOCUS19986</name>
</gene>
<evidence type="ECO:0000313" key="2">
    <source>
        <dbReference type="Proteomes" id="UP001162060"/>
    </source>
</evidence>
<dbReference type="AlphaFoldDB" id="A0AAV1UJM1"/>
<proteinExistence type="predicted"/>
<name>A0AAV1UJM1_9STRA</name>
<accession>A0AAV1UJM1</accession>
<organism evidence="1 2">
    <name type="scientific">Peronospora matthiolae</name>
    <dbReference type="NCBI Taxonomy" id="2874970"/>
    <lineage>
        <taxon>Eukaryota</taxon>
        <taxon>Sar</taxon>
        <taxon>Stramenopiles</taxon>
        <taxon>Oomycota</taxon>
        <taxon>Peronosporomycetes</taxon>
        <taxon>Peronosporales</taxon>
        <taxon>Peronosporaceae</taxon>
        <taxon>Peronospora</taxon>
    </lineage>
</organism>
<dbReference type="Proteomes" id="UP001162060">
    <property type="component" value="Unassembled WGS sequence"/>
</dbReference>